<feature type="domain" description="Aconitase A/isopropylmalate dehydratase small subunit swivel" evidence="5">
    <location>
        <begin position="56"/>
        <end position="101"/>
    </location>
</feature>
<organism evidence="6 7">
    <name type="scientific">Mesoterricola silvestris</name>
    <dbReference type="NCBI Taxonomy" id="2927979"/>
    <lineage>
        <taxon>Bacteria</taxon>
        <taxon>Pseudomonadati</taxon>
        <taxon>Acidobacteriota</taxon>
        <taxon>Holophagae</taxon>
        <taxon>Holophagales</taxon>
        <taxon>Holophagaceae</taxon>
        <taxon>Mesoterricola</taxon>
    </lineage>
</organism>
<dbReference type="GO" id="GO:0016829">
    <property type="term" value="F:lyase activity"/>
    <property type="evidence" value="ECO:0007669"/>
    <property type="project" value="UniProtKB-KW"/>
</dbReference>
<dbReference type="GO" id="GO:0009098">
    <property type="term" value="P:L-leucine biosynthetic process"/>
    <property type="evidence" value="ECO:0007669"/>
    <property type="project" value="UniProtKB-KW"/>
</dbReference>
<protein>
    <submittedName>
        <fullName evidence="6">3-isopropylmalate dehydratase</fullName>
    </submittedName>
</protein>
<dbReference type="InterPro" id="IPR000573">
    <property type="entry name" value="AconitaseA/IPMdHydase_ssu_swvl"/>
</dbReference>
<proteinExistence type="predicted"/>
<sequence>MSKVIIKLEADISTDDIYPGRYMATVLPTETPQFCFANRTELNEKLRAGQFPKGSAIVADHNFGCGSSREQAASALKGYELTIVARSMSRIFLQNSINLGLNVVLCPGIEAEEGHDLDIQIDKVTNLTTGKTFETVRLPEARQVIIDAGGLVPYTRKRLMETVR</sequence>
<evidence type="ECO:0000313" key="7">
    <source>
        <dbReference type="Proteomes" id="UP001238179"/>
    </source>
</evidence>
<dbReference type="AlphaFoldDB" id="A0AA48GEH4"/>
<accession>A0AA48GEH4</accession>
<keyword evidence="3" id="KW-0456">Lyase</keyword>
<dbReference type="EMBL" id="AP027080">
    <property type="protein sequence ID" value="BDU71051.1"/>
    <property type="molecule type" value="Genomic_DNA"/>
</dbReference>
<evidence type="ECO:0000259" key="5">
    <source>
        <dbReference type="Pfam" id="PF00694"/>
    </source>
</evidence>
<dbReference type="InterPro" id="IPR015928">
    <property type="entry name" value="Aconitase/3IPM_dehydase_swvl"/>
</dbReference>
<dbReference type="RefSeq" id="WP_316413946.1">
    <property type="nucleotide sequence ID" value="NZ_AP027080.1"/>
</dbReference>
<keyword evidence="1" id="KW-0432">Leucine biosynthesis</keyword>
<keyword evidence="2" id="KW-0028">Amino-acid biosynthesis</keyword>
<name>A0AA48GEH4_9BACT</name>
<keyword evidence="7" id="KW-1185">Reference proteome</keyword>
<evidence type="ECO:0000256" key="2">
    <source>
        <dbReference type="ARBA" id="ARBA00022605"/>
    </source>
</evidence>
<gene>
    <name evidence="6" type="ORF">METEAL_02250</name>
</gene>
<reference evidence="7" key="1">
    <citation type="journal article" date="2023" name="Int. J. Syst. Evol. Microbiol.">
        <title>Mesoterricola silvestris gen. nov., sp. nov., Mesoterricola sediminis sp. nov., Geothrix oryzae sp. nov., Geothrix edaphica sp. nov., Geothrix rubra sp. nov., and Geothrix limicola sp. nov., six novel members of Acidobacteriota isolated from soils.</title>
        <authorList>
            <person name="Itoh H."/>
            <person name="Sugisawa Y."/>
            <person name="Mise K."/>
            <person name="Xu Z."/>
            <person name="Kuniyasu M."/>
            <person name="Ushijima N."/>
            <person name="Kawano K."/>
            <person name="Kobayashi E."/>
            <person name="Shiratori Y."/>
            <person name="Masuda Y."/>
            <person name="Senoo K."/>
        </authorList>
    </citation>
    <scope>NUCLEOTIDE SEQUENCE [LARGE SCALE GENOMIC DNA]</scope>
    <source>
        <strain evidence="7">W79</strain>
    </source>
</reference>
<evidence type="ECO:0000256" key="3">
    <source>
        <dbReference type="ARBA" id="ARBA00023239"/>
    </source>
</evidence>
<keyword evidence="4" id="KW-0100">Branched-chain amino acid biosynthesis</keyword>
<evidence type="ECO:0000256" key="4">
    <source>
        <dbReference type="ARBA" id="ARBA00023304"/>
    </source>
</evidence>
<dbReference type="PANTHER" id="PTHR43345:SF9">
    <property type="entry name" value="3-ISOPROPYLMALATE DEHYDRATASE SMALL SUBUNIT"/>
    <property type="match status" value="1"/>
</dbReference>
<dbReference type="Pfam" id="PF00694">
    <property type="entry name" value="Aconitase_C"/>
    <property type="match status" value="1"/>
</dbReference>
<evidence type="ECO:0000256" key="1">
    <source>
        <dbReference type="ARBA" id="ARBA00022430"/>
    </source>
</evidence>
<evidence type="ECO:0000313" key="6">
    <source>
        <dbReference type="EMBL" id="BDU71051.1"/>
    </source>
</evidence>
<dbReference type="Proteomes" id="UP001238179">
    <property type="component" value="Chromosome"/>
</dbReference>
<dbReference type="InterPro" id="IPR050075">
    <property type="entry name" value="LeuD"/>
</dbReference>
<dbReference type="SUPFAM" id="SSF52016">
    <property type="entry name" value="LeuD/IlvD-like"/>
    <property type="match status" value="1"/>
</dbReference>
<dbReference type="PANTHER" id="PTHR43345">
    <property type="entry name" value="3-ISOPROPYLMALATE DEHYDRATASE SMALL SUBUNIT 2-RELATED-RELATED"/>
    <property type="match status" value="1"/>
</dbReference>
<dbReference type="KEGG" id="msil:METEAL_02250"/>
<dbReference type="Gene3D" id="3.20.19.10">
    <property type="entry name" value="Aconitase, domain 4"/>
    <property type="match status" value="1"/>
</dbReference>